<protein>
    <submittedName>
        <fullName evidence="1">Uncharacterized protein</fullName>
    </submittedName>
</protein>
<comment type="caution">
    <text evidence="1">The sequence shown here is derived from an EMBL/GenBank/DDBJ whole genome shotgun (WGS) entry which is preliminary data.</text>
</comment>
<keyword evidence="2" id="KW-1185">Reference proteome</keyword>
<dbReference type="Proteomes" id="UP001142055">
    <property type="component" value="Chromosome 1"/>
</dbReference>
<evidence type="ECO:0000313" key="1">
    <source>
        <dbReference type="EMBL" id="KAJ6224101.1"/>
    </source>
</evidence>
<accession>A0A9Q0MDV3</accession>
<name>A0A9Q0MDV3_BLOTA</name>
<sequence>IEQQQQQQQQQQEHEWRRKSRRVLLHFRVNLGLKCEIRWRVAQLIAIKTCKDKM</sequence>
<evidence type="ECO:0000313" key="2">
    <source>
        <dbReference type="Proteomes" id="UP001142055"/>
    </source>
</evidence>
<organism evidence="1 2">
    <name type="scientific">Blomia tropicalis</name>
    <name type="common">Mite</name>
    <dbReference type="NCBI Taxonomy" id="40697"/>
    <lineage>
        <taxon>Eukaryota</taxon>
        <taxon>Metazoa</taxon>
        <taxon>Ecdysozoa</taxon>
        <taxon>Arthropoda</taxon>
        <taxon>Chelicerata</taxon>
        <taxon>Arachnida</taxon>
        <taxon>Acari</taxon>
        <taxon>Acariformes</taxon>
        <taxon>Sarcoptiformes</taxon>
        <taxon>Astigmata</taxon>
        <taxon>Glycyphagoidea</taxon>
        <taxon>Echimyopodidae</taxon>
        <taxon>Blomia</taxon>
    </lineage>
</organism>
<feature type="non-terminal residue" evidence="1">
    <location>
        <position position="54"/>
    </location>
</feature>
<proteinExistence type="predicted"/>
<dbReference type="AlphaFoldDB" id="A0A9Q0MDV3"/>
<gene>
    <name evidence="1" type="ORF">RDWZM_002646</name>
</gene>
<reference evidence="1" key="1">
    <citation type="submission" date="2022-12" db="EMBL/GenBank/DDBJ databases">
        <title>Genome assemblies of Blomia tropicalis.</title>
        <authorList>
            <person name="Cui Y."/>
        </authorList>
    </citation>
    <scope>NUCLEOTIDE SEQUENCE</scope>
    <source>
        <tissue evidence="1">Adult mites</tissue>
    </source>
</reference>
<dbReference type="EMBL" id="JAPWDV010000001">
    <property type="protein sequence ID" value="KAJ6224101.1"/>
    <property type="molecule type" value="Genomic_DNA"/>
</dbReference>
<feature type="non-terminal residue" evidence="1">
    <location>
        <position position="1"/>
    </location>
</feature>